<dbReference type="CDD" id="cd01650">
    <property type="entry name" value="RT_nLTR_like"/>
    <property type="match status" value="1"/>
</dbReference>
<evidence type="ECO:0000256" key="1">
    <source>
        <dbReference type="SAM" id="MobiDB-lite"/>
    </source>
</evidence>
<accession>A0A6L2MIV5</accession>
<sequence length="1300" mass="147539">MWKVGRHSRITRNVIDCVPPLIVFQGDVEKGNVQKALDANPADSILREEQCVYVQAFNEAKLDDERFLKQKAKVNWLEAGDINSTYFHKTIKCRNQHSRIDSILNTNNVEVSDSLVPDVFVSHYEQFLTAMFDIGDDRAPGPNGYTSVFFKKGWNIIGDDICNAVWIKEVVSDNQSAFIPSRCISHNIFITHELMHNYHRNQGSPRCAFKIDIQKAYDTADWKFLENILIKFGFHNTMVKWIMSCVSSTSFSHSISGNIHGFFKGKRGLRQDDPLSLYLFTLVMEILTLILKRQVRLLESFRYHCYCEEIQLINMCFSDDLFIFARGDVESSHVIMDSLEEFKLTSGLIQSIPKSTTYLCNVLNHTKMTILSIMPFFEGELPVKYLRVPLISLRLLNRDCKILVKKAKNRTGYWKKKSLSFAGRLQLSLVSSVADLWQWRDRNGNILSFSIAKAWEAIRSRGNVVACSRIVWFSHNNPRHAFHLWLVMRHGLKTHDKIRQRDVGGDINLNLLRCTICDNCPDSHTHLFFECTFLAKVWSYVRELVGMDLIPPVLQDILLYLLPIGDKRTVKSVFGKLIMAAYAYFIWMKRNNRTFKNTSRSPKEICDLIMVTVQLKLISFRFKNTNVEAISLEGVSPVLVAHRYSGLESLLAPDSLLGNIASKVTNIDGKSMGNEGKLRKAIRSNLATPGTFVTPSEGDTSNNASCEDDNDKNEDGDAKSSMNGDKTAQDSGDNLSGDKPSFASIFKERITPKAMRLAEMTNSESVVGADVLIPVSTIEEVSNRFKNTLYGYFIGKRLAFPVVENYVKNAWAKFGLEQLMLKNGFFFFQFTTSEGMERVLEDGPWLIRLVPIVLNILMPNTRLAKETITTVPIWVKLHNVPVVDFLEVGLSLITSQLGHPIMLDAYTSTMCQKSWGRNTYARALIEVSSLTALKESLVVAIPFPNGTDTHWRRLRVKVVAATPVKDDGFMKVTRKHSKEADKILGIDTSRKDNPVNELEHNEEDIEEMVMENPPSSHKQGLESFWAGIRTLSIPWCVLGDFNVALYADDKSTGSSSIDMGMHDFQDCVKAIEILDVHSTGLRFTWNQKPNGADGILKKIDRIMANLEFNKSFVGSCAVFQAYRISDLRLCFEVGANGWLNSVSGFWIFKVVKRLKSHKKPLCKMLFDHGNIHDNVKKLRHKLDDAQKALDSDPNNLDIREEEAAYLKEYHDALIIESRFLMQKAKVPLAFINHYTKFLRQEGATSHFNSNDLFCNQLFSDAAVHMVRDVTDNEIRDAIFSMGDNKAPGSDGYSAAFFKEA</sequence>
<feature type="region of interest" description="Disordered" evidence="1">
    <location>
        <begin position="688"/>
        <end position="740"/>
    </location>
</feature>
<proteinExistence type="predicted"/>
<dbReference type="Pfam" id="PF00078">
    <property type="entry name" value="RVT_1"/>
    <property type="match status" value="1"/>
</dbReference>
<feature type="compositionally biased region" description="Polar residues" evidence="1">
    <location>
        <begin position="688"/>
        <end position="705"/>
    </location>
</feature>
<dbReference type="InterPro" id="IPR036691">
    <property type="entry name" value="Endo/exonu/phosph_ase_sf"/>
</dbReference>
<feature type="domain" description="Reverse transcriptase" evidence="2">
    <location>
        <begin position="166"/>
        <end position="386"/>
    </location>
</feature>
<dbReference type="InterPro" id="IPR043502">
    <property type="entry name" value="DNA/RNA_pol_sf"/>
</dbReference>
<evidence type="ECO:0008006" key="6">
    <source>
        <dbReference type="Google" id="ProtNLM"/>
    </source>
</evidence>
<feature type="compositionally biased region" description="Polar residues" evidence="1">
    <location>
        <begin position="720"/>
        <end position="734"/>
    </location>
</feature>
<comment type="caution">
    <text evidence="5">The sequence shown here is derived from an EMBL/GenBank/DDBJ whole genome shotgun (WGS) entry which is preliminary data.</text>
</comment>
<dbReference type="Pfam" id="PF13966">
    <property type="entry name" value="zf-RVT"/>
    <property type="match status" value="1"/>
</dbReference>
<gene>
    <name evidence="5" type="ORF">Tci_044392</name>
</gene>
<evidence type="ECO:0000313" key="5">
    <source>
        <dbReference type="EMBL" id="GEU72414.1"/>
    </source>
</evidence>
<name>A0A6L2MIV5_TANCI</name>
<dbReference type="Gene3D" id="3.60.10.10">
    <property type="entry name" value="Endonuclease/exonuclease/phosphatase"/>
    <property type="match status" value="1"/>
</dbReference>
<dbReference type="SUPFAM" id="SSF56672">
    <property type="entry name" value="DNA/RNA polymerases"/>
    <property type="match status" value="1"/>
</dbReference>
<dbReference type="InterPro" id="IPR025558">
    <property type="entry name" value="DUF4283"/>
</dbReference>
<reference evidence="5" key="1">
    <citation type="journal article" date="2019" name="Sci. Rep.">
        <title>Draft genome of Tanacetum cinerariifolium, the natural source of mosquito coil.</title>
        <authorList>
            <person name="Yamashiro T."/>
            <person name="Shiraishi A."/>
            <person name="Satake H."/>
            <person name="Nakayama K."/>
        </authorList>
    </citation>
    <scope>NUCLEOTIDE SEQUENCE</scope>
</reference>
<feature type="domain" description="Reverse transcriptase zinc-binding" evidence="3">
    <location>
        <begin position="449"/>
        <end position="538"/>
    </location>
</feature>
<dbReference type="Pfam" id="PF14111">
    <property type="entry name" value="DUF4283"/>
    <property type="match status" value="1"/>
</dbReference>
<evidence type="ECO:0000259" key="3">
    <source>
        <dbReference type="Pfam" id="PF13966"/>
    </source>
</evidence>
<dbReference type="InterPro" id="IPR026960">
    <property type="entry name" value="RVT-Znf"/>
</dbReference>
<organism evidence="5">
    <name type="scientific">Tanacetum cinerariifolium</name>
    <name type="common">Dalmatian daisy</name>
    <name type="synonym">Chrysanthemum cinerariifolium</name>
    <dbReference type="NCBI Taxonomy" id="118510"/>
    <lineage>
        <taxon>Eukaryota</taxon>
        <taxon>Viridiplantae</taxon>
        <taxon>Streptophyta</taxon>
        <taxon>Embryophyta</taxon>
        <taxon>Tracheophyta</taxon>
        <taxon>Spermatophyta</taxon>
        <taxon>Magnoliopsida</taxon>
        <taxon>eudicotyledons</taxon>
        <taxon>Gunneridae</taxon>
        <taxon>Pentapetalae</taxon>
        <taxon>asterids</taxon>
        <taxon>campanulids</taxon>
        <taxon>Asterales</taxon>
        <taxon>Asteraceae</taxon>
        <taxon>Asteroideae</taxon>
        <taxon>Anthemideae</taxon>
        <taxon>Anthemidinae</taxon>
        <taxon>Tanacetum</taxon>
    </lineage>
</organism>
<protein>
    <recommendedName>
        <fullName evidence="6">Reverse transcriptase domain-containing protein</fullName>
    </recommendedName>
</protein>
<dbReference type="PANTHER" id="PTHR33116">
    <property type="entry name" value="REVERSE TRANSCRIPTASE ZINC-BINDING DOMAIN-CONTAINING PROTEIN-RELATED-RELATED"/>
    <property type="match status" value="1"/>
</dbReference>
<dbReference type="EMBL" id="BKCJ010006489">
    <property type="protein sequence ID" value="GEU72414.1"/>
    <property type="molecule type" value="Genomic_DNA"/>
</dbReference>
<evidence type="ECO:0000259" key="2">
    <source>
        <dbReference type="Pfam" id="PF00078"/>
    </source>
</evidence>
<feature type="domain" description="DUF4283" evidence="4">
    <location>
        <begin position="783"/>
        <end position="862"/>
    </location>
</feature>
<evidence type="ECO:0000259" key="4">
    <source>
        <dbReference type="Pfam" id="PF14111"/>
    </source>
</evidence>
<dbReference type="InterPro" id="IPR000477">
    <property type="entry name" value="RT_dom"/>
</dbReference>
<dbReference type="SUPFAM" id="SSF56219">
    <property type="entry name" value="DNase I-like"/>
    <property type="match status" value="1"/>
</dbReference>
<dbReference type="PANTHER" id="PTHR33116:SF84">
    <property type="entry name" value="RNA-DIRECTED DNA POLYMERASE"/>
    <property type="match status" value="1"/>
</dbReference>